<organism evidence="1 2">
    <name type="scientific">Micromonospora gifhornensis</name>
    <dbReference type="NCBI Taxonomy" id="84594"/>
    <lineage>
        <taxon>Bacteria</taxon>
        <taxon>Bacillati</taxon>
        <taxon>Actinomycetota</taxon>
        <taxon>Actinomycetes</taxon>
        <taxon>Micromonosporales</taxon>
        <taxon>Micromonosporaceae</taxon>
        <taxon>Micromonospora</taxon>
    </lineage>
</organism>
<dbReference type="Proteomes" id="UP000647860">
    <property type="component" value="Unassembled WGS sequence"/>
</dbReference>
<accession>A0ABQ4IMZ3</accession>
<reference evidence="1 2" key="1">
    <citation type="submission" date="2021-01" db="EMBL/GenBank/DDBJ databases">
        <title>Whole genome shotgun sequence of Verrucosispora gifhornensis NBRC 16317.</title>
        <authorList>
            <person name="Komaki H."/>
            <person name="Tamura T."/>
        </authorList>
    </citation>
    <scope>NUCLEOTIDE SEQUENCE [LARGE SCALE GENOMIC DNA]</scope>
    <source>
        <strain evidence="1 2">NBRC 16317</strain>
    </source>
</reference>
<comment type="caution">
    <text evidence="1">The sequence shown here is derived from an EMBL/GenBank/DDBJ whole genome shotgun (WGS) entry which is preliminary data.</text>
</comment>
<gene>
    <name evidence="1" type="ORF">Vgi01_59630</name>
</gene>
<name>A0ABQ4IMZ3_9ACTN</name>
<evidence type="ECO:0000313" key="1">
    <source>
        <dbReference type="EMBL" id="GIJ19279.1"/>
    </source>
</evidence>
<evidence type="ECO:0000313" key="2">
    <source>
        <dbReference type="Proteomes" id="UP000647860"/>
    </source>
</evidence>
<sequence length="62" mass="7076">MSRSQVPNSESFGELQYAFGESCGSWRHSEEKTIYESTYGLPIRFHQYNQVGVADNTCTSYT</sequence>
<protein>
    <submittedName>
        <fullName evidence="1">Uncharacterized protein</fullName>
    </submittedName>
</protein>
<dbReference type="EMBL" id="BOPA01000076">
    <property type="protein sequence ID" value="GIJ19279.1"/>
    <property type="molecule type" value="Genomic_DNA"/>
</dbReference>
<keyword evidence="2" id="KW-1185">Reference proteome</keyword>
<proteinExistence type="predicted"/>